<dbReference type="EMBL" id="JARGEI010000003">
    <property type="protein sequence ID" value="KAJ8733754.1"/>
    <property type="molecule type" value="Genomic_DNA"/>
</dbReference>
<dbReference type="PANTHER" id="PTHR11008:SF29">
    <property type="entry name" value="IP17226P"/>
    <property type="match status" value="1"/>
</dbReference>
<sequence>MRFIISFDLPDERFISNLIAKSINAERQSIKNIGLDPLYINNTRIAMGLPVPALFSCEASVKDFLCTGLSNMVTHNVSYNLRTSSFIFDVEVPRIDFSVGAASLEAILFSNTLDIKASGKVQIQNVRIAGKVSVNIAVFSGISIRLIKIKFNLGNITSDIKLVVQGKDYSAKVNYFIGTTVTNTVQAHKAEISKLLEIALKNLINERLP</sequence>
<dbReference type="Gene3D" id="3.15.10.30">
    <property type="entry name" value="Haemolymph juvenile hormone binding protein"/>
    <property type="match status" value="1"/>
</dbReference>
<organism evidence="1 2">
    <name type="scientific">Mythimna separata</name>
    <name type="common">Oriental armyworm</name>
    <name type="synonym">Pseudaletia separata</name>
    <dbReference type="NCBI Taxonomy" id="271217"/>
    <lineage>
        <taxon>Eukaryota</taxon>
        <taxon>Metazoa</taxon>
        <taxon>Ecdysozoa</taxon>
        <taxon>Arthropoda</taxon>
        <taxon>Hexapoda</taxon>
        <taxon>Insecta</taxon>
        <taxon>Pterygota</taxon>
        <taxon>Neoptera</taxon>
        <taxon>Endopterygota</taxon>
        <taxon>Lepidoptera</taxon>
        <taxon>Glossata</taxon>
        <taxon>Ditrysia</taxon>
        <taxon>Noctuoidea</taxon>
        <taxon>Noctuidae</taxon>
        <taxon>Noctuinae</taxon>
        <taxon>Hadenini</taxon>
        <taxon>Mythimna</taxon>
    </lineage>
</organism>
<dbReference type="AlphaFoldDB" id="A0AAD7Z0S2"/>
<evidence type="ECO:0000313" key="1">
    <source>
        <dbReference type="EMBL" id="KAJ8733754.1"/>
    </source>
</evidence>
<gene>
    <name evidence="1" type="ORF">PYW07_014305</name>
</gene>
<keyword evidence="2" id="KW-1185">Reference proteome</keyword>
<dbReference type="InterPro" id="IPR010562">
    <property type="entry name" value="Haemolymph_juvenile_hormone-bd"/>
</dbReference>
<reference evidence="1" key="1">
    <citation type="submission" date="2023-03" db="EMBL/GenBank/DDBJ databases">
        <title>Chromosome-level genomes of two armyworms, Mythimna separata and Mythimna loreyi, provide insights into the biosynthesis and reception of sex pheromones.</title>
        <authorList>
            <person name="Zhao H."/>
        </authorList>
    </citation>
    <scope>NUCLEOTIDE SEQUENCE</scope>
    <source>
        <strain evidence="1">BeijingLab</strain>
        <tissue evidence="1">Pupa</tissue>
    </source>
</reference>
<protein>
    <submittedName>
        <fullName evidence="1">Uncharacterized protein</fullName>
    </submittedName>
</protein>
<evidence type="ECO:0000313" key="2">
    <source>
        <dbReference type="Proteomes" id="UP001231518"/>
    </source>
</evidence>
<dbReference type="Pfam" id="PF06585">
    <property type="entry name" value="JHBP"/>
    <property type="match status" value="1"/>
</dbReference>
<name>A0AAD7Z0S2_MYTSE</name>
<accession>A0AAD7Z0S2</accession>
<dbReference type="Proteomes" id="UP001231518">
    <property type="component" value="Chromosome 5"/>
</dbReference>
<dbReference type="GO" id="GO:0005615">
    <property type="term" value="C:extracellular space"/>
    <property type="evidence" value="ECO:0007669"/>
    <property type="project" value="TreeGrafter"/>
</dbReference>
<proteinExistence type="predicted"/>
<comment type="caution">
    <text evidence="1">The sequence shown here is derived from an EMBL/GenBank/DDBJ whole genome shotgun (WGS) entry which is preliminary data.</text>
</comment>
<dbReference type="PANTHER" id="PTHR11008">
    <property type="entry name" value="PROTEIN TAKEOUT-LIKE PROTEIN"/>
    <property type="match status" value="1"/>
</dbReference>
<dbReference type="InterPro" id="IPR038606">
    <property type="entry name" value="To_sf"/>
</dbReference>